<dbReference type="RefSeq" id="WP_141647519.1">
    <property type="nucleotide sequence ID" value="NZ_VIFM01000235.1"/>
</dbReference>
<name>A0A540WNU6_9BACT</name>
<proteinExistence type="predicted"/>
<dbReference type="EMBL" id="VIFM01000235">
    <property type="protein sequence ID" value="TQF10689.1"/>
    <property type="molecule type" value="Genomic_DNA"/>
</dbReference>
<gene>
    <name evidence="1" type="ORF">FJV41_38065</name>
</gene>
<keyword evidence="2" id="KW-1185">Reference proteome</keyword>
<comment type="caution">
    <text evidence="1">The sequence shown here is derived from an EMBL/GenBank/DDBJ whole genome shotgun (WGS) entry which is preliminary data.</text>
</comment>
<dbReference type="AlphaFoldDB" id="A0A540WNU6"/>
<dbReference type="Proteomes" id="UP000315369">
    <property type="component" value="Unassembled WGS sequence"/>
</dbReference>
<reference evidence="1 2" key="1">
    <citation type="submission" date="2019-06" db="EMBL/GenBank/DDBJ databases">
        <authorList>
            <person name="Livingstone P."/>
            <person name="Whitworth D."/>
        </authorList>
    </citation>
    <scope>NUCLEOTIDE SEQUENCE [LARGE SCALE GENOMIC DNA]</scope>
    <source>
        <strain evidence="1 2">AM401</strain>
    </source>
</reference>
<protein>
    <submittedName>
        <fullName evidence="1">Uncharacterized protein</fullName>
    </submittedName>
</protein>
<dbReference type="OrthoDB" id="5384134at2"/>
<evidence type="ECO:0000313" key="2">
    <source>
        <dbReference type="Proteomes" id="UP000315369"/>
    </source>
</evidence>
<sequence>MAGPEAHFRQLVRYAEVTGRDAWGTPLLGPIQVAAARIQPSRKLIRDSSGAEFVASFVVYTAAPLTLRHRLWFQGEDTTDFNHARRPAAVDEHVDGGGVVRYRKVWL</sequence>
<organism evidence="1 2">
    <name type="scientific">Myxococcus llanfairpwllgwyngyllgogerychwyrndrobwllllantysiliogogogochensis</name>
    <dbReference type="NCBI Taxonomy" id="2590453"/>
    <lineage>
        <taxon>Bacteria</taxon>
        <taxon>Pseudomonadati</taxon>
        <taxon>Myxococcota</taxon>
        <taxon>Myxococcia</taxon>
        <taxon>Myxococcales</taxon>
        <taxon>Cystobacterineae</taxon>
        <taxon>Myxococcaceae</taxon>
        <taxon>Myxococcus</taxon>
    </lineage>
</organism>
<evidence type="ECO:0000313" key="1">
    <source>
        <dbReference type="EMBL" id="TQF10689.1"/>
    </source>
</evidence>
<accession>A0A540WNU6</accession>